<dbReference type="InterPro" id="IPR011333">
    <property type="entry name" value="SKP1/BTB/POZ_sf"/>
</dbReference>
<dbReference type="Gene3D" id="3.30.710.10">
    <property type="entry name" value="Potassium Channel Kv1.1, Chain A"/>
    <property type="match status" value="1"/>
</dbReference>
<dbReference type="SUPFAM" id="SSF54695">
    <property type="entry name" value="POZ domain"/>
    <property type="match status" value="1"/>
</dbReference>
<organism evidence="1 2">
    <name type="scientific">Pleomassaria siparia CBS 279.74</name>
    <dbReference type="NCBI Taxonomy" id="1314801"/>
    <lineage>
        <taxon>Eukaryota</taxon>
        <taxon>Fungi</taxon>
        <taxon>Dikarya</taxon>
        <taxon>Ascomycota</taxon>
        <taxon>Pezizomycotina</taxon>
        <taxon>Dothideomycetes</taxon>
        <taxon>Pleosporomycetidae</taxon>
        <taxon>Pleosporales</taxon>
        <taxon>Pleomassariaceae</taxon>
        <taxon>Pleomassaria</taxon>
    </lineage>
</organism>
<evidence type="ECO:0000313" key="2">
    <source>
        <dbReference type="Proteomes" id="UP000799428"/>
    </source>
</evidence>
<dbReference type="OrthoDB" id="194443at2759"/>
<feature type="non-terminal residue" evidence="1">
    <location>
        <position position="1"/>
    </location>
</feature>
<reference evidence="1" key="1">
    <citation type="journal article" date="2020" name="Stud. Mycol.">
        <title>101 Dothideomycetes genomes: a test case for predicting lifestyles and emergence of pathogens.</title>
        <authorList>
            <person name="Haridas S."/>
            <person name="Albert R."/>
            <person name="Binder M."/>
            <person name="Bloem J."/>
            <person name="Labutti K."/>
            <person name="Salamov A."/>
            <person name="Andreopoulos B."/>
            <person name="Baker S."/>
            <person name="Barry K."/>
            <person name="Bills G."/>
            <person name="Bluhm B."/>
            <person name="Cannon C."/>
            <person name="Castanera R."/>
            <person name="Culley D."/>
            <person name="Daum C."/>
            <person name="Ezra D."/>
            <person name="Gonzalez J."/>
            <person name="Henrissat B."/>
            <person name="Kuo A."/>
            <person name="Liang C."/>
            <person name="Lipzen A."/>
            <person name="Lutzoni F."/>
            <person name="Magnuson J."/>
            <person name="Mondo S."/>
            <person name="Nolan M."/>
            <person name="Ohm R."/>
            <person name="Pangilinan J."/>
            <person name="Park H.-J."/>
            <person name="Ramirez L."/>
            <person name="Alfaro M."/>
            <person name="Sun H."/>
            <person name="Tritt A."/>
            <person name="Yoshinaga Y."/>
            <person name="Zwiers L.-H."/>
            <person name="Turgeon B."/>
            <person name="Goodwin S."/>
            <person name="Spatafora J."/>
            <person name="Crous P."/>
            <person name="Grigoriev I."/>
        </authorList>
    </citation>
    <scope>NUCLEOTIDE SEQUENCE</scope>
    <source>
        <strain evidence="1">CBS 279.74</strain>
    </source>
</reference>
<accession>A0A6G1K8S9</accession>
<keyword evidence="2" id="KW-1185">Reference proteome</keyword>
<gene>
    <name evidence="1" type="ORF">K504DRAFT_525681</name>
</gene>
<dbReference type="PANTHER" id="PTHR47843">
    <property type="entry name" value="BTB DOMAIN-CONTAINING PROTEIN-RELATED"/>
    <property type="match status" value="1"/>
</dbReference>
<protein>
    <recommendedName>
        <fullName evidence="3">BTB domain-containing protein</fullName>
    </recommendedName>
</protein>
<dbReference type="PANTHER" id="PTHR47843:SF2">
    <property type="entry name" value="BTB DOMAIN-CONTAINING PROTEIN"/>
    <property type="match status" value="1"/>
</dbReference>
<dbReference type="AlphaFoldDB" id="A0A6G1K8S9"/>
<evidence type="ECO:0008006" key="3">
    <source>
        <dbReference type="Google" id="ProtNLM"/>
    </source>
</evidence>
<name>A0A6G1K8S9_9PLEO</name>
<evidence type="ECO:0000313" key="1">
    <source>
        <dbReference type="EMBL" id="KAF2709180.1"/>
    </source>
</evidence>
<sequence>VRVGPQEQNFHIRKALAIHYSGYFRGAFGSDKFKEGETGVLTLPDVDTWVFTIFVDWLCHQELPSRKIWDTRYPCSSPSYPWDGKIIPRCYVFADRFIIPDMTQAVMSYAHISYSECPPWYETITFAFSNMSQNDRFLQLLVDAHCTKWNGDDSEESEGDITSLPAAFLH</sequence>
<proteinExistence type="predicted"/>
<dbReference type="EMBL" id="MU005770">
    <property type="protein sequence ID" value="KAF2709180.1"/>
    <property type="molecule type" value="Genomic_DNA"/>
</dbReference>
<dbReference type="Proteomes" id="UP000799428">
    <property type="component" value="Unassembled WGS sequence"/>
</dbReference>